<comment type="caution">
    <text evidence="2">The sequence shown here is derived from an EMBL/GenBank/DDBJ whole genome shotgun (WGS) entry which is preliminary data.</text>
</comment>
<evidence type="ECO:0000313" key="2">
    <source>
        <dbReference type="EMBL" id="CAK0854476.1"/>
    </source>
</evidence>
<evidence type="ECO:0008006" key="4">
    <source>
        <dbReference type="Google" id="ProtNLM"/>
    </source>
</evidence>
<accession>A0ABN9U727</accession>
<protein>
    <recommendedName>
        <fullName evidence="4">DRBM domain-containing protein</fullName>
    </recommendedName>
</protein>
<organism evidence="2 3">
    <name type="scientific">Prorocentrum cordatum</name>
    <dbReference type="NCBI Taxonomy" id="2364126"/>
    <lineage>
        <taxon>Eukaryota</taxon>
        <taxon>Sar</taxon>
        <taxon>Alveolata</taxon>
        <taxon>Dinophyceae</taxon>
        <taxon>Prorocentrales</taxon>
        <taxon>Prorocentraceae</taxon>
        <taxon>Prorocentrum</taxon>
    </lineage>
</organism>
<feature type="compositionally biased region" description="Polar residues" evidence="1">
    <location>
        <begin position="18"/>
        <end position="27"/>
    </location>
</feature>
<reference evidence="2" key="1">
    <citation type="submission" date="2023-10" db="EMBL/GenBank/DDBJ databases">
        <authorList>
            <person name="Chen Y."/>
            <person name="Shah S."/>
            <person name="Dougan E. K."/>
            <person name="Thang M."/>
            <person name="Chan C."/>
        </authorList>
    </citation>
    <scope>NUCLEOTIDE SEQUENCE [LARGE SCALE GENOMIC DNA]</scope>
</reference>
<evidence type="ECO:0000256" key="1">
    <source>
        <dbReference type="SAM" id="MobiDB-lite"/>
    </source>
</evidence>
<evidence type="ECO:0000313" key="3">
    <source>
        <dbReference type="Proteomes" id="UP001189429"/>
    </source>
</evidence>
<sequence length="386" mass="42366">MGATSKPSELAAQVHKNPASSDLSGSPSARGPISLLQEYVQEASKPCALPSNFSVLQWDLDARASGAILEFRATVSFFLEGVPHHVVGVWKPSKKAAQRDAAERALGLYAPRVEGEAESRSPMAAVVELRDDQPWYVATAPGDVVLSVPISGRLLPRTAPGALLCAPPGLAAPPGLELLEDTQSEGTQQEHTELLKDFCDEMGWPQPRFNFRAEGDGCLAMVEVVVLGVLHTFSGQLCDDLEAAEDDVAKRVLWYLRAPGSEDAFEPDKDYAMKAAKLTPPKADWVKDGGLQDEVLERKMTVMVLQNRLQQIFANHTVPGMPVWNWSYERGRKVGLDPRLIRARVTIPLAGRQFVGKWTYGQRNAQIDACAQVTEFIDQEYPPQKR</sequence>
<dbReference type="EMBL" id="CAUYUJ010015482">
    <property type="protein sequence ID" value="CAK0854476.1"/>
    <property type="molecule type" value="Genomic_DNA"/>
</dbReference>
<gene>
    <name evidence="2" type="ORF">PCOR1329_LOCUS45575</name>
</gene>
<name>A0ABN9U727_9DINO</name>
<keyword evidence="3" id="KW-1185">Reference proteome</keyword>
<proteinExistence type="predicted"/>
<dbReference type="Proteomes" id="UP001189429">
    <property type="component" value="Unassembled WGS sequence"/>
</dbReference>
<feature type="region of interest" description="Disordered" evidence="1">
    <location>
        <begin position="1"/>
        <end position="27"/>
    </location>
</feature>